<sequence>MNNFKDFKIKAELSTFTGDKIKVDRLLNAEISVLAYKIEDSKVKAGTKLLILQLEKSGTKHVLFTGSTILMQMIKQVPEDKFPFKTIIIKDSEHLEFT</sequence>
<protein>
    <submittedName>
        <fullName evidence="1">Uncharacterized protein</fullName>
    </submittedName>
</protein>
<proteinExistence type="predicted"/>
<name>A0ABV5FQX6_9FLAO</name>
<reference evidence="1 2" key="1">
    <citation type="submission" date="2024-09" db="EMBL/GenBank/DDBJ databases">
        <authorList>
            <person name="Sun Q."/>
            <person name="Mori K."/>
        </authorList>
    </citation>
    <scope>NUCLEOTIDE SEQUENCE [LARGE SCALE GENOMIC DNA]</scope>
    <source>
        <strain evidence="1 2">CECT 7908</strain>
    </source>
</reference>
<keyword evidence="2" id="KW-1185">Reference proteome</keyword>
<gene>
    <name evidence="1" type="ORF">ACFFUQ_18185</name>
</gene>
<dbReference type="EMBL" id="JBHMEX010000058">
    <property type="protein sequence ID" value="MFB9065951.1"/>
    <property type="molecule type" value="Genomic_DNA"/>
</dbReference>
<evidence type="ECO:0000313" key="1">
    <source>
        <dbReference type="EMBL" id="MFB9065951.1"/>
    </source>
</evidence>
<comment type="caution">
    <text evidence="1">The sequence shown here is derived from an EMBL/GenBank/DDBJ whole genome shotgun (WGS) entry which is preliminary data.</text>
</comment>
<dbReference type="RefSeq" id="WP_290260000.1">
    <property type="nucleotide sequence ID" value="NZ_JAUFQQ010000003.1"/>
</dbReference>
<organism evidence="1 2">
    <name type="scientific">Flavobacterium branchiarum</name>
    <dbReference type="NCBI Taxonomy" id="1114870"/>
    <lineage>
        <taxon>Bacteria</taxon>
        <taxon>Pseudomonadati</taxon>
        <taxon>Bacteroidota</taxon>
        <taxon>Flavobacteriia</taxon>
        <taxon>Flavobacteriales</taxon>
        <taxon>Flavobacteriaceae</taxon>
        <taxon>Flavobacterium</taxon>
    </lineage>
</organism>
<accession>A0ABV5FQX6</accession>
<dbReference type="Proteomes" id="UP001589589">
    <property type="component" value="Unassembled WGS sequence"/>
</dbReference>
<evidence type="ECO:0000313" key="2">
    <source>
        <dbReference type="Proteomes" id="UP001589589"/>
    </source>
</evidence>